<protein>
    <recommendedName>
        <fullName evidence="4">Fimbrial protein FimV</fullName>
    </recommendedName>
</protein>
<dbReference type="Gene3D" id="1.20.58.2200">
    <property type="match status" value="1"/>
</dbReference>
<feature type="region of interest" description="Disordered" evidence="1">
    <location>
        <begin position="335"/>
        <end position="375"/>
    </location>
</feature>
<comment type="caution">
    <text evidence="2">The sequence shown here is derived from an EMBL/GenBank/DDBJ whole genome shotgun (WGS) entry which is preliminary data.</text>
</comment>
<feature type="region of interest" description="Disordered" evidence="1">
    <location>
        <begin position="26"/>
        <end position="47"/>
    </location>
</feature>
<sequence>MLIYVIPLVILVIVLVFLNKRQKDQESDKAKPTSTKTKKTGVSAKATPKKTQVVESSVIEKKSMTPLTTDARGKIEKLITERNFFSAEAQINQSLKRDNSQHELYLYLLDIHILQKDEFAISQLLSHIRSLELDEILEQAEAKKVEFENSQNVKDDAINFVSPITEEAPSKAQNTSDFDALMQSSTAAPVEPKTAEIKPLDFNFTTETPAKADISTPVESTPAEKIQPLEFDTLSISPEPALEATPKTEEIAQPSPAVEEIKPIDFAMDFAPSTEAAAETKTETVEEKIEPLDFSFTTETPVVEENKVEAPTLNFDLGAFETAKTEEAVVAPATEFNLESTPEEKPAAPASSGVSFDISGLGTPSTPSATDQNDPLVQSFPELVEVNEIELNLELAAQYIKLGAYDAAREILTEKEAEFSSAQRQQADQLLNQIAS</sequence>
<feature type="compositionally biased region" description="Polar residues" evidence="1">
    <location>
        <begin position="362"/>
        <end position="375"/>
    </location>
</feature>
<gene>
    <name evidence="2" type="ORF">B1202_06235</name>
</gene>
<dbReference type="RefSeq" id="WP_078189715.1">
    <property type="nucleotide sequence ID" value="NZ_JAMCOZ010000006.1"/>
</dbReference>
<evidence type="ECO:0000256" key="1">
    <source>
        <dbReference type="SAM" id="MobiDB-lite"/>
    </source>
</evidence>
<organism evidence="2 3">
    <name type="scientific">Acinetobacter amyesii</name>
    <dbReference type="NCBI Taxonomy" id="2942470"/>
    <lineage>
        <taxon>Bacteria</taxon>
        <taxon>Pseudomonadati</taxon>
        <taxon>Pseudomonadota</taxon>
        <taxon>Gammaproteobacteria</taxon>
        <taxon>Moraxellales</taxon>
        <taxon>Moraxellaceae</taxon>
        <taxon>Acinetobacter</taxon>
    </lineage>
</organism>
<dbReference type="InterPro" id="IPR038440">
    <property type="entry name" value="FimV_C_sf"/>
</dbReference>
<name>A0A1T1H4C3_9GAMM</name>
<evidence type="ECO:0000313" key="2">
    <source>
        <dbReference type="EMBL" id="OOV84560.1"/>
    </source>
</evidence>
<reference evidence="2 3" key="1">
    <citation type="submission" date="2017-02" db="EMBL/GenBank/DDBJ databases">
        <title>Acinetobacter sp. ANC 4945, whole genome shotgun sequencing project.</title>
        <authorList>
            <person name="Radolfova-Krizova L."/>
            <person name="Al Atrouni A."/>
            <person name="Nemec A."/>
        </authorList>
    </citation>
    <scope>NUCLEOTIDE SEQUENCE [LARGE SCALE GENOMIC DNA]</scope>
    <source>
        <strain evidence="2 3">ANC 4945</strain>
    </source>
</reference>
<accession>A0A1T1H4C3</accession>
<feature type="compositionally biased region" description="Low complexity" evidence="1">
    <location>
        <begin position="32"/>
        <end position="46"/>
    </location>
</feature>
<evidence type="ECO:0000313" key="3">
    <source>
        <dbReference type="Proteomes" id="UP000191160"/>
    </source>
</evidence>
<feature type="compositionally biased region" description="Basic and acidic residues" evidence="1">
    <location>
        <begin position="278"/>
        <end position="291"/>
    </location>
</feature>
<dbReference type="AlphaFoldDB" id="A0A1T1H4C3"/>
<feature type="region of interest" description="Disordered" evidence="1">
    <location>
        <begin position="275"/>
        <end position="297"/>
    </location>
</feature>
<proteinExistence type="predicted"/>
<dbReference type="Proteomes" id="UP000191160">
    <property type="component" value="Unassembled WGS sequence"/>
</dbReference>
<keyword evidence="3" id="KW-1185">Reference proteome</keyword>
<evidence type="ECO:0008006" key="4">
    <source>
        <dbReference type="Google" id="ProtNLM"/>
    </source>
</evidence>
<dbReference type="EMBL" id="MVKX01000003">
    <property type="protein sequence ID" value="OOV84560.1"/>
    <property type="molecule type" value="Genomic_DNA"/>
</dbReference>